<sequence length="239" mass="26820">MQTSGSEPEFTGEFFIPGKSGERIEADHMERYRFASGFAQGRTVLDIACGVGFSAPLFLAAGAARYVGVDLNEQLIQYAARTYGSEKARFVAGDICTYEDGERYDLVVCYETIEHIKDYRSALGNLYHLLNTDGVLIISSPHRLITSPRANSLTDKPSNEFHIQEFTPEELLPELKAAGFSTLEQGLYGQRQRRRIIANRVIRRIVSLVFGNPNMTTSPQVTPVIDKVPRYFIFVVKKN</sequence>
<gene>
    <name evidence="1" type="ORF">KJ970_00680</name>
</gene>
<dbReference type="GO" id="GO:0008168">
    <property type="term" value="F:methyltransferase activity"/>
    <property type="evidence" value="ECO:0007669"/>
    <property type="project" value="UniProtKB-KW"/>
</dbReference>
<dbReference type="EMBL" id="JAHJDP010000004">
    <property type="protein sequence ID" value="MBU2689415.1"/>
    <property type="molecule type" value="Genomic_DNA"/>
</dbReference>
<dbReference type="GO" id="GO:0032259">
    <property type="term" value="P:methylation"/>
    <property type="evidence" value="ECO:0007669"/>
    <property type="project" value="UniProtKB-KW"/>
</dbReference>
<dbReference type="PANTHER" id="PTHR43861">
    <property type="entry name" value="TRANS-ACONITATE 2-METHYLTRANSFERASE-RELATED"/>
    <property type="match status" value="1"/>
</dbReference>
<protein>
    <submittedName>
        <fullName evidence="1">Class I SAM-dependent methyltransferase</fullName>
    </submittedName>
</protein>
<keyword evidence="1" id="KW-0808">Transferase</keyword>
<dbReference type="Pfam" id="PF13489">
    <property type="entry name" value="Methyltransf_23"/>
    <property type="match status" value="1"/>
</dbReference>
<dbReference type="SUPFAM" id="SSF53335">
    <property type="entry name" value="S-adenosyl-L-methionine-dependent methyltransferases"/>
    <property type="match status" value="1"/>
</dbReference>
<dbReference type="Gene3D" id="3.40.50.150">
    <property type="entry name" value="Vaccinia Virus protein VP39"/>
    <property type="match status" value="1"/>
</dbReference>
<dbReference type="InterPro" id="IPR029063">
    <property type="entry name" value="SAM-dependent_MTases_sf"/>
</dbReference>
<evidence type="ECO:0000313" key="2">
    <source>
        <dbReference type="Proteomes" id="UP000777784"/>
    </source>
</evidence>
<dbReference type="AlphaFoldDB" id="A0A948RR93"/>
<reference evidence="1" key="1">
    <citation type="submission" date="2021-05" db="EMBL/GenBank/DDBJ databases">
        <title>Energy efficiency and biological interactions define the core microbiome of deep oligotrophic groundwater.</title>
        <authorList>
            <person name="Mehrshad M."/>
            <person name="Lopez-Fernandez M."/>
            <person name="Bell E."/>
            <person name="Bernier-Latmani R."/>
            <person name="Bertilsson S."/>
            <person name="Dopson M."/>
        </authorList>
    </citation>
    <scope>NUCLEOTIDE SEQUENCE</scope>
    <source>
        <strain evidence="1">Modern_marine.mb.64</strain>
    </source>
</reference>
<dbReference type="CDD" id="cd02440">
    <property type="entry name" value="AdoMet_MTases"/>
    <property type="match status" value="1"/>
</dbReference>
<evidence type="ECO:0000313" key="1">
    <source>
        <dbReference type="EMBL" id="MBU2689415.1"/>
    </source>
</evidence>
<dbReference type="Proteomes" id="UP000777784">
    <property type="component" value="Unassembled WGS sequence"/>
</dbReference>
<accession>A0A948RR93</accession>
<comment type="caution">
    <text evidence="1">The sequence shown here is derived from an EMBL/GenBank/DDBJ whole genome shotgun (WGS) entry which is preliminary data.</text>
</comment>
<keyword evidence="1" id="KW-0489">Methyltransferase</keyword>
<organism evidence="1 2">
    <name type="scientific">Eiseniibacteriota bacterium</name>
    <dbReference type="NCBI Taxonomy" id="2212470"/>
    <lineage>
        <taxon>Bacteria</taxon>
        <taxon>Candidatus Eiseniibacteriota</taxon>
    </lineage>
</organism>
<name>A0A948RR93_UNCEI</name>
<proteinExistence type="predicted"/>